<evidence type="ECO:0000313" key="3">
    <source>
        <dbReference type="Proteomes" id="UP000552954"/>
    </source>
</evidence>
<keyword evidence="1" id="KW-1133">Transmembrane helix</keyword>
<organism evidence="2 3">
    <name type="scientific">Ramlibacter montanisoli</name>
    <dbReference type="NCBI Taxonomy" id="2732512"/>
    <lineage>
        <taxon>Bacteria</taxon>
        <taxon>Pseudomonadati</taxon>
        <taxon>Pseudomonadota</taxon>
        <taxon>Betaproteobacteria</taxon>
        <taxon>Burkholderiales</taxon>
        <taxon>Comamonadaceae</taxon>
        <taxon>Ramlibacter</taxon>
    </lineage>
</organism>
<dbReference type="Proteomes" id="UP000552954">
    <property type="component" value="Unassembled WGS sequence"/>
</dbReference>
<gene>
    <name evidence="2" type="ORF">HK415_04340</name>
</gene>
<dbReference type="AlphaFoldDB" id="A0A849KEB8"/>
<sequence>MVRASAQVLVANELRRRNRHSELSGAAPAAIGMLGAKVALSLFILGVVLVGIATAKTFHHMRNLFDAWKVDVDKYYADKATWDQIQDEDDKRAVTDWWDYTIPYASFACFIGGCVGGGGAC</sequence>
<evidence type="ECO:0000256" key="1">
    <source>
        <dbReference type="SAM" id="Phobius"/>
    </source>
</evidence>
<reference evidence="2 3" key="1">
    <citation type="submission" date="2020-05" db="EMBL/GenBank/DDBJ databases">
        <authorList>
            <person name="Khan S.A."/>
            <person name="Jeon C.O."/>
            <person name="Chun B.H."/>
        </authorList>
    </citation>
    <scope>NUCLEOTIDE SEQUENCE [LARGE SCALE GENOMIC DNA]</scope>
    <source>
        <strain evidence="2 3">B156</strain>
    </source>
</reference>
<proteinExistence type="predicted"/>
<accession>A0A849KEB8</accession>
<dbReference type="EMBL" id="JABFCS010000001">
    <property type="protein sequence ID" value="NNU42553.1"/>
    <property type="molecule type" value="Genomic_DNA"/>
</dbReference>
<reference evidence="2 3" key="2">
    <citation type="submission" date="2020-06" db="EMBL/GenBank/DDBJ databases">
        <title>Ramlibacter rhizophilus sp. nov., isolated from rhizosphere soil of national flower Mugunghwa from South Korea.</title>
        <authorList>
            <person name="Zheng-Fei Y."/>
            <person name="Huan T."/>
        </authorList>
    </citation>
    <scope>NUCLEOTIDE SEQUENCE [LARGE SCALE GENOMIC DNA]</scope>
    <source>
        <strain evidence="2 3">B156</strain>
    </source>
</reference>
<evidence type="ECO:0000313" key="2">
    <source>
        <dbReference type="EMBL" id="NNU42553.1"/>
    </source>
</evidence>
<dbReference type="RefSeq" id="WP_171556902.1">
    <property type="nucleotide sequence ID" value="NZ_JABFCS010000001.1"/>
</dbReference>
<keyword evidence="1" id="KW-0472">Membrane</keyword>
<name>A0A849KEB8_9BURK</name>
<feature type="transmembrane region" description="Helical" evidence="1">
    <location>
        <begin position="29"/>
        <end position="53"/>
    </location>
</feature>
<keyword evidence="3" id="KW-1185">Reference proteome</keyword>
<comment type="caution">
    <text evidence="2">The sequence shown here is derived from an EMBL/GenBank/DDBJ whole genome shotgun (WGS) entry which is preliminary data.</text>
</comment>
<protein>
    <submittedName>
        <fullName evidence="2">Uncharacterized protein</fullName>
    </submittedName>
</protein>
<keyword evidence="1" id="KW-0812">Transmembrane</keyword>